<dbReference type="PANTHER" id="PTHR10578">
    <property type="entry name" value="S -2-HYDROXY-ACID OXIDASE-RELATED"/>
    <property type="match status" value="1"/>
</dbReference>
<reference evidence="9" key="2">
    <citation type="submission" date="2021-01" db="EMBL/GenBank/DDBJ databases">
        <authorList>
            <person name="Schikora-Tamarit M.A."/>
        </authorList>
    </citation>
    <scope>NUCLEOTIDE SEQUENCE</scope>
    <source>
        <strain evidence="9">CBS6075</strain>
    </source>
</reference>
<dbReference type="SUPFAM" id="SSF51395">
    <property type="entry name" value="FMN-linked oxidoreductases"/>
    <property type="match status" value="1"/>
</dbReference>
<dbReference type="InterPro" id="IPR013785">
    <property type="entry name" value="Aldolase_TIM"/>
</dbReference>
<dbReference type="Pfam" id="PF00173">
    <property type="entry name" value="Cyt-b5"/>
    <property type="match status" value="1"/>
</dbReference>
<evidence type="ECO:0000256" key="3">
    <source>
        <dbReference type="ARBA" id="ARBA00022723"/>
    </source>
</evidence>
<dbReference type="GO" id="GO:0020037">
    <property type="term" value="F:heme binding"/>
    <property type="evidence" value="ECO:0007669"/>
    <property type="project" value="InterPro"/>
</dbReference>
<evidence type="ECO:0000313" key="9">
    <source>
        <dbReference type="EMBL" id="KAH3661350.1"/>
    </source>
</evidence>
<evidence type="ECO:0000313" key="10">
    <source>
        <dbReference type="Proteomes" id="UP000769157"/>
    </source>
</evidence>
<evidence type="ECO:0000256" key="2">
    <source>
        <dbReference type="ARBA" id="ARBA00022617"/>
    </source>
</evidence>
<reference evidence="9" key="1">
    <citation type="journal article" date="2021" name="Open Biol.">
        <title>Shared evolutionary footprints suggest mitochondrial oxidative damage underlies multiple complex I losses in fungi.</title>
        <authorList>
            <person name="Schikora-Tamarit M.A."/>
            <person name="Marcet-Houben M."/>
            <person name="Nosek J."/>
            <person name="Gabaldon T."/>
        </authorList>
    </citation>
    <scope>NUCLEOTIDE SEQUENCE</scope>
    <source>
        <strain evidence="9">CBS6075</strain>
    </source>
</reference>
<dbReference type="InterPro" id="IPR008259">
    <property type="entry name" value="FMN_hydac_DH_AS"/>
</dbReference>
<dbReference type="GeneID" id="70238721"/>
<dbReference type="PROSITE" id="PS00191">
    <property type="entry name" value="CYTOCHROME_B5_1"/>
    <property type="match status" value="1"/>
</dbReference>
<evidence type="ECO:0000256" key="5">
    <source>
        <dbReference type="ARBA" id="ARBA00023004"/>
    </source>
</evidence>
<dbReference type="PROSITE" id="PS50255">
    <property type="entry name" value="CYTOCHROME_B5_2"/>
    <property type="match status" value="1"/>
</dbReference>
<dbReference type="InterPro" id="IPR018506">
    <property type="entry name" value="Cyt_B5_heme-BS"/>
</dbReference>
<evidence type="ECO:0000256" key="1">
    <source>
        <dbReference type="ARBA" id="ARBA00001917"/>
    </source>
</evidence>
<gene>
    <name evidence="9" type="ORF">OGAPHI_006757</name>
</gene>
<name>A0A9P8NX30_9ASCO</name>
<dbReference type="AlphaFoldDB" id="A0A9P8NX30"/>
<dbReference type="OrthoDB" id="1925334at2759"/>
<feature type="domain" description="FMN hydroxy acid dehydrogenase" evidence="8">
    <location>
        <begin position="147"/>
        <end position="503"/>
    </location>
</feature>
<feature type="region of interest" description="Disordered" evidence="6">
    <location>
        <begin position="710"/>
        <end position="746"/>
    </location>
</feature>
<keyword evidence="10" id="KW-1185">Reference proteome</keyword>
<dbReference type="InterPro" id="IPR000262">
    <property type="entry name" value="FMN-dep_DH"/>
</dbReference>
<dbReference type="PANTHER" id="PTHR10578:SF148">
    <property type="entry name" value="L-LACTATE DEHYDROGENASE (CYTOCHROME)"/>
    <property type="match status" value="1"/>
</dbReference>
<feature type="domain" description="Cytochrome b5 heme-binding" evidence="7">
    <location>
        <begin position="34"/>
        <end position="110"/>
    </location>
</feature>
<evidence type="ECO:0000256" key="4">
    <source>
        <dbReference type="ARBA" id="ARBA00023002"/>
    </source>
</evidence>
<dbReference type="RefSeq" id="XP_046058474.1">
    <property type="nucleotide sequence ID" value="XM_046208077.1"/>
</dbReference>
<keyword evidence="5" id="KW-0408">Iron</keyword>
<dbReference type="InterPro" id="IPR001199">
    <property type="entry name" value="Cyt_B5-like_heme/steroid-bd"/>
</dbReference>
<dbReference type="PRINTS" id="PR00363">
    <property type="entry name" value="CYTOCHROMEB5"/>
</dbReference>
<sequence length="790" mass="88063">MVLMYRGFKALGAVGFAGAGWTMWNRRQLKNDPKLVVSYEELQKHNKVEDCWIAINENVYDVTQFIQNHPGGVAQIFRYAGKDATKGFLSMHPLQHIETHLGGFHVGEINDLPTKKKQKKSTATKKQKFAKFDFEEEEKLEPKYLAPPLSQIFSLSDFEAVAKKILSPITWAYISTGASDEFTLRENRYALGRIFFRPRCLLDVSNTTIDTDILGVHSEAPFYIGSFAGSHLVQPEAESVLTGAAGKEKIVHIIPKHGAVGLEKLLSDTVLPGQSVFYQHDFYTRKDIEDAPAYFKRIEATMPQVKAIFINVDIATVGNREKDYRSRRVHGGEIADELDNLVSDAVQYANPTWEDFKTFKASTNLPIIIKGLQRKEDVIKAAELGFRGALISNHGGRQLDFSTPTIETLVQVHKTLKEKKIDRTQFQVFVEGGFRRGSDVIKALCLGAIPGFGRGMLYSEVYGQDGVEKAIQLLKKEITRDMMLLGASSVDQLDDSFLDTASVGVKLGIPDVQYDRNYTQIVDLALCTKVARPAVLSQIGKVSYVLKHEIIFSDVRDADECNDHTGQTQKSSNDESPWFTKVLLDRSKSLGSDGGTCLTNSGRESVQSRTHWGSITLGRSESQNVTWTKVTEAVEDTVENDKQRHNLGDFLVRTSNDETNHKVSTETNAHGILSSNLVGEPSSHEQHWNWDDSQKQVPFGNLFEVLGVGQHRRDDGGGEDTIREGDEIVDEPTTARSNQSNPVEFESEPVWNVLPDSSFLVEHGGSHLESEVENGERPNTANTQHDSPCS</sequence>
<dbReference type="InterPro" id="IPR037396">
    <property type="entry name" value="FMN_HAD"/>
</dbReference>
<dbReference type="GO" id="GO:0046872">
    <property type="term" value="F:metal ion binding"/>
    <property type="evidence" value="ECO:0007669"/>
    <property type="project" value="UniProtKB-KW"/>
</dbReference>
<feature type="compositionally biased region" description="Basic and acidic residues" evidence="6">
    <location>
        <begin position="711"/>
        <end position="726"/>
    </location>
</feature>
<dbReference type="GO" id="GO:0006089">
    <property type="term" value="P:lactate metabolic process"/>
    <property type="evidence" value="ECO:0007669"/>
    <property type="project" value="TreeGrafter"/>
</dbReference>
<accession>A0A9P8NX30</accession>
<dbReference type="InterPro" id="IPR036400">
    <property type="entry name" value="Cyt_B5-like_heme/steroid_sf"/>
</dbReference>
<dbReference type="EMBL" id="JAEUBE010000487">
    <property type="protein sequence ID" value="KAH3661350.1"/>
    <property type="molecule type" value="Genomic_DNA"/>
</dbReference>
<dbReference type="GO" id="GO:0004460">
    <property type="term" value="F:L-lactate dehydrogenase (cytochrome) activity"/>
    <property type="evidence" value="ECO:0007669"/>
    <property type="project" value="TreeGrafter"/>
</dbReference>
<comment type="caution">
    <text evidence="9">The sequence shown here is derived from an EMBL/GenBank/DDBJ whole genome shotgun (WGS) entry which is preliminary data.</text>
</comment>
<protein>
    <recommendedName>
        <fullName evidence="11">Cytochrome b2, mitochondrial</fullName>
    </recommendedName>
</protein>
<dbReference type="Pfam" id="PF01070">
    <property type="entry name" value="FMN_dh"/>
    <property type="match status" value="1"/>
</dbReference>
<evidence type="ECO:0008006" key="11">
    <source>
        <dbReference type="Google" id="ProtNLM"/>
    </source>
</evidence>
<feature type="compositionally biased region" description="Basic and acidic residues" evidence="6">
    <location>
        <begin position="764"/>
        <end position="776"/>
    </location>
</feature>
<comment type="cofactor">
    <cofactor evidence="1">
        <name>FMN</name>
        <dbReference type="ChEBI" id="CHEBI:58210"/>
    </cofactor>
</comment>
<keyword evidence="2" id="KW-0349">Heme</keyword>
<dbReference type="Gene3D" id="3.10.120.10">
    <property type="entry name" value="Cytochrome b5-like heme/steroid binding domain"/>
    <property type="match status" value="1"/>
</dbReference>
<dbReference type="PROSITE" id="PS51349">
    <property type="entry name" value="FMN_HYDROXY_ACID_DH_2"/>
    <property type="match status" value="1"/>
</dbReference>
<evidence type="ECO:0000256" key="6">
    <source>
        <dbReference type="SAM" id="MobiDB-lite"/>
    </source>
</evidence>
<dbReference type="Proteomes" id="UP000769157">
    <property type="component" value="Unassembled WGS sequence"/>
</dbReference>
<dbReference type="SMART" id="SM01117">
    <property type="entry name" value="Cyt-b5"/>
    <property type="match status" value="1"/>
</dbReference>
<dbReference type="Gene3D" id="3.20.20.70">
    <property type="entry name" value="Aldolase class I"/>
    <property type="match status" value="1"/>
</dbReference>
<keyword evidence="3" id="KW-0479">Metal-binding</keyword>
<organism evidence="9 10">
    <name type="scientific">Ogataea philodendri</name>
    <dbReference type="NCBI Taxonomy" id="1378263"/>
    <lineage>
        <taxon>Eukaryota</taxon>
        <taxon>Fungi</taxon>
        <taxon>Dikarya</taxon>
        <taxon>Ascomycota</taxon>
        <taxon>Saccharomycotina</taxon>
        <taxon>Pichiomycetes</taxon>
        <taxon>Pichiales</taxon>
        <taxon>Pichiaceae</taxon>
        <taxon>Ogataea</taxon>
    </lineage>
</organism>
<dbReference type="PROSITE" id="PS00557">
    <property type="entry name" value="FMN_HYDROXY_ACID_DH_1"/>
    <property type="match status" value="1"/>
</dbReference>
<feature type="compositionally biased region" description="Polar residues" evidence="6">
    <location>
        <begin position="777"/>
        <end position="790"/>
    </location>
</feature>
<proteinExistence type="predicted"/>
<feature type="region of interest" description="Disordered" evidence="6">
    <location>
        <begin position="762"/>
        <end position="790"/>
    </location>
</feature>
<evidence type="ECO:0000259" key="8">
    <source>
        <dbReference type="PROSITE" id="PS51349"/>
    </source>
</evidence>
<dbReference type="SUPFAM" id="SSF55856">
    <property type="entry name" value="Cytochrome b5-like heme/steroid binding domain"/>
    <property type="match status" value="1"/>
</dbReference>
<evidence type="ECO:0000259" key="7">
    <source>
        <dbReference type="PROSITE" id="PS50255"/>
    </source>
</evidence>
<keyword evidence="4" id="KW-0560">Oxidoreductase</keyword>